<evidence type="ECO:0000256" key="1">
    <source>
        <dbReference type="SAM" id="SignalP"/>
    </source>
</evidence>
<dbReference type="RefSeq" id="XP_024350056.1">
    <property type="nucleotide sequence ID" value="XM_024495533.1"/>
</dbReference>
<sequence>MDADTDSTVASTGASANATLLLLLLLFLPVSDAFFVESQRSGISVLCHDTALSAVASASTTASAANFFPNPPPKCARVSVCVYVCIQSLRAASVSYFLSLFVSSSSLSPRQNSSDFRQES</sequence>
<organism evidence="3 4">
    <name type="scientific">Echinococcus granulosus</name>
    <name type="common">Hydatid tapeworm</name>
    <dbReference type="NCBI Taxonomy" id="6210"/>
    <lineage>
        <taxon>Eukaryota</taxon>
        <taxon>Metazoa</taxon>
        <taxon>Spiralia</taxon>
        <taxon>Lophotrochozoa</taxon>
        <taxon>Platyhelminthes</taxon>
        <taxon>Cestoda</taxon>
        <taxon>Eucestoda</taxon>
        <taxon>Cyclophyllidea</taxon>
        <taxon>Taeniidae</taxon>
        <taxon>Echinococcus</taxon>
        <taxon>Echinococcus granulosus group</taxon>
    </lineage>
</organism>
<gene>
    <name evidence="3 6" type="ORF">EGR_06284</name>
    <name evidence="2" type="ORF">EgrG_002039500</name>
</gene>
<dbReference type="KEGG" id="egl:EGR_06284"/>
<keyword evidence="1" id="KW-0732">Signal</keyword>
<reference evidence="2" key="3">
    <citation type="submission" date="2014-06" db="EMBL/GenBank/DDBJ databases">
        <authorList>
            <person name="Aslett M."/>
        </authorList>
    </citation>
    <scope>NUCLEOTIDE SEQUENCE</scope>
</reference>
<dbReference type="EMBL" id="LK028590">
    <property type="protein sequence ID" value="CDS23348.1"/>
    <property type="molecule type" value="Genomic_DNA"/>
</dbReference>
<dbReference type="EMBL" id="APAU02000054">
    <property type="protein sequence ID" value="EUB58860.1"/>
    <property type="molecule type" value="Genomic_DNA"/>
</dbReference>
<evidence type="ECO:0000313" key="2">
    <source>
        <dbReference type="EMBL" id="CDS23348.1"/>
    </source>
</evidence>
<feature type="chain" id="PRO_5008431681" evidence="1">
    <location>
        <begin position="34"/>
        <end position="120"/>
    </location>
</feature>
<reference evidence="2 5" key="2">
    <citation type="journal article" date="2013" name="Nature">
        <title>The genomes of four tapeworm species reveal adaptations to parasitism.</title>
        <authorList>
            <person name="Tsai I.J."/>
            <person name="Zarowiecki M."/>
            <person name="Holroyd N."/>
            <person name="Garciarrubio A."/>
            <person name="Sanchez-Flores A."/>
            <person name="Brooks K.L."/>
            <person name="Tracey A."/>
            <person name="Bobes R.J."/>
            <person name="Fragoso G."/>
            <person name="Sciutto E."/>
            <person name="Aslett M."/>
            <person name="Beasley H."/>
            <person name="Bennett H.M."/>
            <person name="Cai J."/>
            <person name="Camicia F."/>
            <person name="Clark R."/>
            <person name="Cucher M."/>
            <person name="De Silva N."/>
            <person name="Day T.A."/>
            <person name="Deplazes P."/>
            <person name="Estrada K."/>
            <person name="Fernandez C."/>
            <person name="Holland P.W."/>
            <person name="Hou J."/>
            <person name="Hu S."/>
            <person name="Huckvale T."/>
            <person name="Hung S.S."/>
            <person name="Kamenetzky L."/>
            <person name="Keane J.A."/>
            <person name="Kiss F."/>
            <person name="Koziol U."/>
            <person name="Lambert O."/>
            <person name="Liu K."/>
            <person name="Luo X."/>
            <person name="Luo Y."/>
            <person name="Macchiaroli N."/>
            <person name="Nichol S."/>
            <person name="Paps J."/>
            <person name="Parkinson J."/>
            <person name="Pouchkina-Stantcheva N."/>
            <person name="Riddiford N."/>
            <person name="Rosenzvit M."/>
            <person name="Salinas G."/>
            <person name="Wasmuth J.D."/>
            <person name="Zamanian M."/>
            <person name="Zheng Y."/>
            <person name="Cai X."/>
            <person name="Soberon X."/>
            <person name="Olson P.D."/>
            <person name="Laclette J.P."/>
            <person name="Brehm K."/>
            <person name="Berriman M."/>
            <person name="Garciarrubio A."/>
            <person name="Bobes R.J."/>
            <person name="Fragoso G."/>
            <person name="Sanchez-Flores A."/>
            <person name="Estrada K."/>
            <person name="Cevallos M.A."/>
            <person name="Morett E."/>
            <person name="Gonzalez V."/>
            <person name="Portillo T."/>
            <person name="Ochoa-Leyva A."/>
            <person name="Jose M.V."/>
            <person name="Sciutto E."/>
            <person name="Landa A."/>
            <person name="Jimenez L."/>
            <person name="Valdes V."/>
            <person name="Carrero J.C."/>
            <person name="Larralde C."/>
            <person name="Morales-Montor J."/>
            <person name="Limon-Lason J."/>
            <person name="Soberon X."/>
            <person name="Laclette J.P."/>
        </authorList>
    </citation>
    <scope>NUCLEOTIDE SEQUENCE [LARGE SCALE GENOMIC DNA]</scope>
</reference>
<dbReference type="Proteomes" id="UP000492820">
    <property type="component" value="Unassembled WGS sequence"/>
</dbReference>
<evidence type="ECO:0000313" key="6">
    <source>
        <dbReference type="WBParaSite" id="EgrG_002039500"/>
    </source>
</evidence>
<reference evidence="3 4" key="1">
    <citation type="journal article" date="2013" name="Nat. Genet.">
        <title>The genome of the hydatid tapeworm Echinococcus granulosus.</title>
        <authorList>
            <person name="Zheng H."/>
            <person name="Zhang W."/>
            <person name="Zhang L."/>
            <person name="Zhang Z."/>
            <person name="Li J."/>
            <person name="Lu G."/>
            <person name="Zhu Y."/>
            <person name="Wang Y."/>
            <person name="Huang Y."/>
            <person name="Liu J."/>
            <person name="Kang H."/>
            <person name="Chen J."/>
            <person name="Wang L."/>
            <person name="Chen A."/>
            <person name="Yu S."/>
            <person name="Gao Z."/>
            <person name="Jin L."/>
            <person name="Gu W."/>
            <person name="Wang Z."/>
            <person name="Zhao L."/>
            <person name="Shi B."/>
            <person name="Wen H."/>
            <person name="Lin R."/>
            <person name="Jones M.K."/>
            <person name="Brejova B."/>
            <person name="Vinar T."/>
            <person name="Zhao G."/>
            <person name="McManus D.P."/>
            <person name="Chen Z."/>
            <person name="Zhou Y."/>
            <person name="Wang S."/>
        </authorList>
    </citation>
    <scope>NUCLEOTIDE SEQUENCE [LARGE SCALE GENOMIC DNA]</scope>
</reference>
<dbReference type="AlphaFoldDB" id="U6JH09"/>
<name>U6JH09_ECHGR</name>
<reference evidence="6" key="4">
    <citation type="submission" date="2020-10" db="UniProtKB">
        <authorList>
            <consortium name="WormBaseParasite"/>
        </authorList>
    </citation>
    <scope>IDENTIFICATION</scope>
</reference>
<evidence type="ECO:0000313" key="5">
    <source>
        <dbReference type="Proteomes" id="UP000492820"/>
    </source>
</evidence>
<proteinExistence type="predicted"/>
<evidence type="ECO:0000313" key="3">
    <source>
        <dbReference type="EMBL" id="EUB58860.1"/>
    </source>
</evidence>
<protein>
    <submittedName>
        <fullName evidence="6">Secreted protein</fullName>
    </submittedName>
</protein>
<dbReference type="WBParaSite" id="EgrG_002039500">
    <property type="protein sequence ID" value="EgrG_002039500"/>
    <property type="gene ID" value="EgrG_002039500"/>
</dbReference>
<accession>U6JH09</accession>
<feature type="signal peptide" evidence="1">
    <location>
        <begin position="1"/>
        <end position="33"/>
    </location>
</feature>
<dbReference type="Proteomes" id="UP000019149">
    <property type="component" value="Unassembled WGS sequence"/>
</dbReference>
<keyword evidence="4" id="KW-1185">Reference proteome</keyword>
<dbReference type="GeneID" id="36341999"/>
<evidence type="ECO:0000313" key="4">
    <source>
        <dbReference type="Proteomes" id="UP000019149"/>
    </source>
</evidence>
<dbReference type="CTD" id="36341999"/>